<gene>
    <name evidence="4" type="ORF">GM658_20480</name>
</gene>
<dbReference type="EMBL" id="WNKX01000018">
    <property type="protein sequence ID" value="MTW12988.1"/>
    <property type="molecule type" value="Genomic_DNA"/>
</dbReference>
<sequence length="180" mass="18852">MTICNYSVFAISAAATPCHKLAFQKETIDLYFTTTTTVFWRTHMKVIKFLLPAILAVTVSGAYAQPKRAVCAECGTVTAVKVIEKDGEGGAAGMVAGGVAGALLGHQVGGGTGKTLATVAGAAGGAYAGKKIEGKMNKVKEWHVTVRYETGNTGTVVLKNDPNLRNGDHVRRENGGLNRI</sequence>
<protein>
    <submittedName>
        <fullName evidence="4">Glycine zipper 2TM domain-containing protein</fullName>
    </submittedName>
</protein>
<keyword evidence="2" id="KW-0472">Membrane</keyword>
<name>A0A6L6QKJ2_9BURK</name>
<evidence type="ECO:0000256" key="1">
    <source>
        <dbReference type="ARBA" id="ARBA00004370"/>
    </source>
</evidence>
<reference evidence="4 5" key="1">
    <citation type="submission" date="2019-11" db="EMBL/GenBank/DDBJ databases">
        <title>Type strains purchased from KCTC, JCM and DSMZ.</title>
        <authorList>
            <person name="Lu H."/>
        </authorList>
    </citation>
    <scope>NUCLEOTIDE SEQUENCE [LARGE SCALE GENOMIC DNA]</scope>
    <source>
        <strain evidence="4 5">JCM 31587</strain>
    </source>
</reference>
<dbReference type="PANTHER" id="PTHR35603:SF2">
    <property type="entry name" value="OUTER MEMBRANE LIPOPROTEIN"/>
    <property type="match status" value="1"/>
</dbReference>
<evidence type="ECO:0000256" key="2">
    <source>
        <dbReference type="ARBA" id="ARBA00023136"/>
    </source>
</evidence>
<dbReference type="PANTHER" id="PTHR35603">
    <property type="match status" value="1"/>
</dbReference>
<comment type="caution">
    <text evidence="4">The sequence shown here is derived from an EMBL/GenBank/DDBJ whole genome shotgun (WGS) entry which is preliminary data.</text>
</comment>
<evidence type="ECO:0000259" key="3">
    <source>
        <dbReference type="Pfam" id="PF05433"/>
    </source>
</evidence>
<dbReference type="InterPro" id="IPR051407">
    <property type="entry name" value="Bact_OM_lipoprot/Surf_antigen"/>
</dbReference>
<proteinExistence type="predicted"/>
<evidence type="ECO:0000313" key="5">
    <source>
        <dbReference type="Proteomes" id="UP000472320"/>
    </source>
</evidence>
<dbReference type="InterPro" id="IPR008816">
    <property type="entry name" value="Gly_zipper_2TM_dom"/>
</dbReference>
<organism evidence="4 5">
    <name type="scientific">Massilia eburnea</name>
    <dbReference type="NCBI Taxonomy" id="1776165"/>
    <lineage>
        <taxon>Bacteria</taxon>
        <taxon>Pseudomonadati</taxon>
        <taxon>Pseudomonadota</taxon>
        <taxon>Betaproteobacteria</taxon>
        <taxon>Burkholderiales</taxon>
        <taxon>Oxalobacteraceae</taxon>
        <taxon>Telluria group</taxon>
        <taxon>Massilia</taxon>
    </lineage>
</organism>
<dbReference type="Pfam" id="PF05433">
    <property type="entry name" value="Rick_17kDa_Anti"/>
    <property type="match status" value="1"/>
</dbReference>
<comment type="subcellular location">
    <subcellularLocation>
        <location evidence="1">Membrane</location>
    </subcellularLocation>
</comment>
<dbReference type="Proteomes" id="UP000472320">
    <property type="component" value="Unassembled WGS sequence"/>
</dbReference>
<keyword evidence="5" id="KW-1185">Reference proteome</keyword>
<evidence type="ECO:0000313" key="4">
    <source>
        <dbReference type="EMBL" id="MTW12988.1"/>
    </source>
</evidence>
<dbReference type="OrthoDB" id="8908469at2"/>
<dbReference type="GO" id="GO:0019867">
    <property type="term" value="C:outer membrane"/>
    <property type="evidence" value="ECO:0007669"/>
    <property type="project" value="InterPro"/>
</dbReference>
<feature type="domain" description="Glycine zipper 2TM" evidence="3">
    <location>
        <begin position="93"/>
        <end position="133"/>
    </location>
</feature>
<accession>A0A6L6QKJ2</accession>
<dbReference type="AlphaFoldDB" id="A0A6L6QKJ2"/>